<evidence type="ECO:0000313" key="2">
    <source>
        <dbReference type="EMBL" id="PYI34916.1"/>
    </source>
</evidence>
<proteinExistence type="predicted"/>
<dbReference type="AlphaFoldDB" id="A0A2V5JFH4"/>
<evidence type="ECO:0000256" key="1">
    <source>
        <dbReference type="SAM" id="MobiDB-lite"/>
    </source>
</evidence>
<dbReference type="EMBL" id="KZ825473">
    <property type="protein sequence ID" value="PYI34916.1"/>
    <property type="molecule type" value="Genomic_DNA"/>
</dbReference>
<organism evidence="2 3">
    <name type="scientific">Aspergillus indologenus CBS 114.80</name>
    <dbReference type="NCBI Taxonomy" id="1450541"/>
    <lineage>
        <taxon>Eukaryota</taxon>
        <taxon>Fungi</taxon>
        <taxon>Dikarya</taxon>
        <taxon>Ascomycota</taxon>
        <taxon>Pezizomycotina</taxon>
        <taxon>Eurotiomycetes</taxon>
        <taxon>Eurotiomycetidae</taxon>
        <taxon>Eurotiales</taxon>
        <taxon>Aspergillaceae</taxon>
        <taxon>Aspergillus</taxon>
        <taxon>Aspergillus subgen. Circumdati</taxon>
    </lineage>
</organism>
<feature type="region of interest" description="Disordered" evidence="1">
    <location>
        <begin position="1"/>
        <end position="36"/>
    </location>
</feature>
<evidence type="ECO:0000313" key="3">
    <source>
        <dbReference type="Proteomes" id="UP000248817"/>
    </source>
</evidence>
<name>A0A2V5JFH4_9EURO</name>
<protein>
    <submittedName>
        <fullName evidence="2">Uncharacterized protein</fullName>
    </submittedName>
</protein>
<gene>
    <name evidence="2" type="ORF">BP00DRAFT_27718</name>
</gene>
<accession>A0A2V5JFH4</accession>
<sequence>MFLMLSVSSYSLTPSPSSPIIPLSRPSSSSSASNLPPSSCFIPELQGSPPPSIPHCLLSFSFCFFSFSCPPFSSLFRRLYSHTIALYSDCRGVSPLSTPPPKVVRR</sequence>
<keyword evidence="3" id="KW-1185">Reference proteome</keyword>
<reference evidence="2 3" key="1">
    <citation type="submission" date="2018-02" db="EMBL/GenBank/DDBJ databases">
        <title>The genomes of Aspergillus section Nigri reveals drivers in fungal speciation.</title>
        <authorList>
            <consortium name="DOE Joint Genome Institute"/>
            <person name="Vesth T.C."/>
            <person name="Nybo J."/>
            <person name="Theobald S."/>
            <person name="Brandl J."/>
            <person name="Frisvad J.C."/>
            <person name="Nielsen K.F."/>
            <person name="Lyhne E.K."/>
            <person name="Kogle M.E."/>
            <person name="Kuo A."/>
            <person name="Riley R."/>
            <person name="Clum A."/>
            <person name="Nolan M."/>
            <person name="Lipzen A."/>
            <person name="Salamov A."/>
            <person name="Henrissat B."/>
            <person name="Wiebenga A."/>
            <person name="De vries R.P."/>
            <person name="Grigoriev I.V."/>
            <person name="Mortensen U.H."/>
            <person name="Andersen M.R."/>
            <person name="Baker S.E."/>
        </authorList>
    </citation>
    <scope>NUCLEOTIDE SEQUENCE [LARGE SCALE GENOMIC DNA]</scope>
    <source>
        <strain evidence="2 3">CBS 114.80</strain>
    </source>
</reference>
<dbReference type="Proteomes" id="UP000248817">
    <property type="component" value="Unassembled WGS sequence"/>
</dbReference>